<dbReference type="EMBL" id="CP010802">
    <property type="protein sequence ID" value="ALC17188.1"/>
    <property type="molecule type" value="Genomic_DNA"/>
</dbReference>
<dbReference type="AlphaFoldDB" id="A0A0M4D3R8"/>
<keyword evidence="1" id="KW-0472">Membrane</keyword>
<gene>
    <name evidence="2" type="ORF">DSOUD_2435</name>
</gene>
<dbReference type="OrthoDB" id="9792475at2"/>
<proteinExistence type="predicted"/>
<dbReference type="PANTHER" id="PTHR40394">
    <property type="entry name" value="LIPOPROTEIN-RELATED"/>
    <property type="match status" value="1"/>
</dbReference>
<protein>
    <recommendedName>
        <fullName evidence="4">DUF3341 domain-containing protein</fullName>
    </recommendedName>
</protein>
<organism evidence="2 3">
    <name type="scientific">Desulfuromonas soudanensis</name>
    <dbReference type="NCBI Taxonomy" id="1603606"/>
    <lineage>
        <taxon>Bacteria</taxon>
        <taxon>Pseudomonadati</taxon>
        <taxon>Thermodesulfobacteriota</taxon>
        <taxon>Desulfuromonadia</taxon>
        <taxon>Desulfuromonadales</taxon>
        <taxon>Desulfuromonadaceae</taxon>
        <taxon>Desulfuromonas</taxon>
    </lineage>
</organism>
<keyword evidence="1" id="KW-0812">Transmembrane</keyword>
<sequence>MAETLVFLEKEDFLARLRELKKDGYSRRNLALYLPWHLPEVEEILEVSPGPLRYFAFFGGLCGFVGGMGFILYTVLSWPLITGGKPLISIPPFLLVSYILTILFGSLATFVGFLFLARLPSIQGIGGAEEYGNRFVIVIEEGLRPWNP</sequence>
<keyword evidence="3" id="KW-1185">Reference proteome</keyword>
<evidence type="ECO:0000313" key="3">
    <source>
        <dbReference type="Proteomes" id="UP000057158"/>
    </source>
</evidence>
<dbReference type="STRING" id="1603606.DSOUD_2435"/>
<reference evidence="2 3" key="1">
    <citation type="submission" date="2015-07" db="EMBL/GenBank/DDBJ databases">
        <title>Isolation and Genomic Characterization of a Novel Halophilic Metal-Reducing Deltaproteobacterium from the Deep Subsurface.</title>
        <authorList>
            <person name="Badalamenti J.P."/>
            <person name="Summers Z.M."/>
            <person name="Gralnick J.A."/>
            <person name="Bond D.R."/>
        </authorList>
    </citation>
    <scope>NUCLEOTIDE SEQUENCE [LARGE SCALE GENOMIC DNA]</scope>
    <source>
        <strain evidence="2 3">WTL</strain>
    </source>
</reference>
<dbReference type="Proteomes" id="UP000057158">
    <property type="component" value="Chromosome"/>
</dbReference>
<keyword evidence="1" id="KW-1133">Transmembrane helix</keyword>
<dbReference type="InterPro" id="IPR021776">
    <property type="entry name" value="ActD"/>
</dbReference>
<dbReference type="PANTHER" id="PTHR40394:SF2">
    <property type="entry name" value="QUINOL:CYTOCHROME C OXIDOREDUCTASE MEMBRANE PROTEIN"/>
    <property type="match status" value="1"/>
</dbReference>
<evidence type="ECO:0008006" key="4">
    <source>
        <dbReference type="Google" id="ProtNLM"/>
    </source>
</evidence>
<feature type="transmembrane region" description="Helical" evidence="1">
    <location>
        <begin position="54"/>
        <end position="81"/>
    </location>
</feature>
<dbReference type="KEGG" id="des:DSOUD_2435"/>
<evidence type="ECO:0000313" key="2">
    <source>
        <dbReference type="EMBL" id="ALC17188.1"/>
    </source>
</evidence>
<evidence type="ECO:0000256" key="1">
    <source>
        <dbReference type="SAM" id="Phobius"/>
    </source>
</evidence>
<dbReference type="Pfam" id="PF11821">
    <property type="entry name" value="ActD"/>
    <property type="match status" value="1"/>
</dbReference>
<dbReference type="PATRIC" id="fig|1603606.3.peg.2632"/>
<dbReference type="RefSeq" id="WP_053551218.1">
    <property type="nucleotide sequence ID" value="NZ_CP010802.1"/>
</dbReference>
<name>A0A0M4D3R8_9BACT</name>
<accession>A0A0M4D3R8</accession>
<feature type="transmembrane region" description="Helical" evidence="1">
    <location>
        <begin position="93"/>
        <end position="116"/>
    </location>
</feature>